<reference evidence="11" key="1">
    <citation type="submission" date="2017-09" db="EMBL/GenBank/DDBJ databases">
        <title>The Reconstruction of 2,631 Draft Metagenome-Assembled Genomes from the Global Oceans.</title>
        <authorList>
            <person name="Tully B.J."/>
            <person name="Graham E.D."/>
            <person name="Heidelberg J.F."/>
        </authorList>
    </citation>
    <scope>NUCLEOTIDE SEQUENCE [LARGE SCALE GENOMIC DNA]</scope>
</reference>
<proteinExistence type="inferred from homology"/>
<dbReference type="Pfam" id="PF00501">
    <property type="entry name" value="AMP-binding"/>
    <property type="match status" value="1"/>
</dbReference>
<dbReference type="Gene3D" id="3.30.300.30">
    <property type="match status" value="1"/>
</dbReference>
<dbReference type="GO" id="GO:0043955">
    <property type="term" value="F:3-hydroxypropionyl-CoA synthetase activity"/>
    <property type="evidence" value="ECO:0007669"/>
    <property type="project" value="UniProtKB-ARBA"/>
</dbReference>
<evidence type="ECO:0000313" key="11">
    <source>
        <dbReference type="Proteomes" id="UP000226712"/>
    </source>
</evidence>
<dbReference type="InterPro" id="IPR011904">
    <property type="entry name" value="Ac_CoA_lig"/>
</dbReference>
<keyword evidence="4" id="KW-0547">Nucleotide-binding</keyword>
<dbReference type="PANTHER" id="PTHR24095">
    <property type="entry name" value="ACETYL-COENZYME A SYNTHETASE"/>
    <property type="match status" value="1"/>
</dbReference>
<evidence type="ECO:0000259" key="9">
    <source>
        <dbReference type="Pfam" id="PF16177"/>
    </source>
</evidence>
<dbReference type="PANTHER" id="PTHR24095:SF14">
    <property type="entry name" value="ACETYL-COENZYME A SYNTHETASE 1"/>
    <property type="match status" value="1"/>
</dbReference>
<dbReference type="SUPFAM" id="SSF56801">
    <property type="entry name" value="Acetyl-CoA synthetase-like"/>
    <property type="match status" value="1"/>
</dbReference>
<evidence type="ECO:0000313" key="10">
    <source>
        <dbReference type="EMBL" id="MAG18142.1"/>
    </source>
</evidence>
<evidence type="ECO:0000256" key="5">
    <source>
        <dbReference type="ARBA" id="ARBA00022840"/>
    </source>
</evidence>
<dbReference type="InterPro" id="IPR042099">
    <property type="entry name" value="ANL_N_sf"/>
</dbReference>
<feature type="domain" description="Acetyl-coenzyme A synthetase N-terminal" evidence="9">
    <location>
        <begin position="31"/>
        <end position="83"/>
    </location>
</feature>
<dbReference type="GO" id="GO:0003987">
    <property type="term" value="F:acetate-CoA ligase activity"/>
    <property type="evidence" value="ECO:0007669"/>
    <property type="project" value="UniProtKB-UniRule"/>
</dbReference>
<dbReference type="GO" id="GO:0043427">
    <property type="term" value="P:carbon fixation by 3-hydroxypropionate cycle"/>
    <property type="evidence" value="ECO:0007669"/>
    <property type="project" value="UniProtKB-ARBA"/>
</dbReference>
<dbReference type="Gene3D" id="3.40.50.12780">
    <property type="entry name" value="N-terminal domain of ligase-like"/>
    <property type="match status" value="1"/>
</dbReference>
<dbReference type="PROSITE" id="PS00455">
    <property type="entry name" value="AMP_BINDING"/>
    <property type="match status" value="1"/>
</dbReference>
<protein>
    <recommendedName>
        <fullName evidence="2 6">Acetate--CoA ligase</fullName>
        <ecNumber evidence="2 6">6.2.1.1</ecNumber>
    </recommendedName>
</protein>
<dbReference type="InterPro" id="IPR000873">
    <property type="entry name" value="AMP-dep_synth/lig_dom"/>
</dbReference>
<name>A0A2D6LPP6_9ARCH</name>
<accession>A0A2D6LPP6</accession>
<dbReference type="NCBIfam" id="NF001208">
    <property type="entry name" value="PRK00174.1"/>
    <property type="match status" value="1"/>
</dbReference>
<evidence type="ECO:0000259" key="8">
    <source>
        <dbReference type="Pfam" id="PF13193"/>
    </source>
</evidence>
<dbReference type="InterPro" id="IPR020845">
    <property type="entry name" value="AMP-binding_CS"/>
</dbReference>
<dbReference type="NCBIfam" id="TIGR02188">
    <property type="entry name" value="Ac_CoA_lig_AcsA"/>
    <property type="match status" value="1"/>
</dbReference>
<feature type="domain" description="AMP-binding enzyme C-terminal" evidence="8">
    <location>
        <begin position="534"/>
        <end position="611"/>
    </location>
</feature>
<comment type="caution">
    <text evidence="10">The sequence shown here is derived from an EMBL/GenBank/DDBJ whole genome shotgun (WGS) entry which is preliminary data.</text>
</comment>
<evidence type="ECO:0000256" key="6">
    <source>
        <dbReference type="NCBIfam" id="TIGR02188"/>
    </source>
</evidence>
<sequence>MATKWVIKDKKKAIYWPSEKMKKKANMSDASIYKKALNNPKKFWSEKALEALDWSKKWNKVYESKPPFFKWFLGGKLNASYNCIDRHVENGNGDKEAIIWIPEPTNEKPVVLTYKDLLEKVSRFANVLKSFGVKKGDRVGIYLPMVSEVQIALLACARIGAVHGVVFSAFSAESLNDRLNDANAKVLITANGYYRKGKLLDLKKKADQGAKGSPVKKVIVIKRGEVKTKMSKGRDYWFHELMEKADPECKPAEMNSESPLFILYTSGTTGKPKGVIHDTGGYLTYAYWTSKWIFDLHDDDVFWCTADVGWITGHTYACYGPLACGATQVIYEGAPNYPDWSRFWKIVEENQVSVFYTAPTAIRMFAKQGVEFVKKHNLNSLRVLGSVGEPIDKDAWMWYFNHIGNKRCPIVDTWWQTETGGIQISALPGIGPFIPTVAGRPFPGTNFVILDESRKEVKKNEGGYLIQKPPFAPGMLRGVWGNPKRYEKTYFSDYGNKLYFTSDGAKYFDKNNIRVTGRVDDTMKVAGHRLTTGELEDAIATYEHVSECAVVPEPDKIRGQVPVAFVVLKGVKESEKITEDIIKQVIEEIGPTAKPKQIIFVNELPKTRSGKIMRRILKKLVINEPIGNTMTLQNPESIADLKKKTNYKRK</sequence>
<dbReference type="EMBL" id="NZBD01000009">
    <property type="protein sequence ID" value="MAG18142.1"/>
    <property type="molecule type" value="Genomic_DNA"/>
</dbReference>
<keyword evidence="3 10" id="KW-0436">Ligase</keyword>
<comment type="similarity">
    <text evidence="1">Belongs to the ATP-dependent AMP-binding enzyme family.</text>
</comment>
<dbReference type="GO" id="GO:0005524">
    <property type="term" value="F:ATP binding"/>
    <property type="evidence" value="ECO:0007669"/>
    <property type="project" value="UniProtKB-KW"/>
</dbReference>
<dbReference type="InterPro" id="IPR045851">
    <property type="entry name" value="AMP-bd_C_sf"/>
</dbReference>
<dbReference type="EC" id="6.2.1.1" evidence="2 6"/>
<dbReference type="GO" id="GO:0016208">
    <property type="term" value="F:AMP binding"/>
    <property type="evidence" value="ECO:0007669"/>
    <property type="project" value="InterPro"/>
</dbReference>
<dbReference type="Pfam" id="PF13193">
    <property type="entry name" value="AMP-binding_C"/>
    <property type="match status" value="1"/>
</dbReference>
<gene>
    <name evidence="10" type="primary">acs</name>
    <name evidence="10" type="ORF">CL944_01575</name>
</gene>
<dbReference type="InterPro" id="IPR025110">
    <property type="entry name" value="AMP-bd_C"/>
</dbReference>
<dbReference type="Proteomes" id="UP000226712">
    <property type="component" value="Unassembled WGS sequence"/>
</dbReference>
<evidence type="ECO:0000256" key="2">
    <source>
        <dbReference type="ARBA" id="ARBA00013275"/>
    </source>
</evidence>
<evidence type="ECO:0000256" key="1">
    <source>
        <dbReference type="ARBA" id="ARBA00006432"/>
    </source>
</evidence>
<dbReference type="AlphaFoldDB" id="A0A2D6LPP6"/>
<evidence type="ECO:0000259" key="7">
    <source>
        <dbReference type="Pfam" id="PF00501"/>
    </source>
</evidence>
<organism evidence="10 11">
    <name type="scientific">Candidatus Iainarchaeum sp</name>
    <dbReference type="NCBI Taxonomy" id="3101447"/>
    <lineage>
        <taxon>Archaea</taxon>
        <taxon>Candidatus Iainarchaeota</taxon>
        <taxon>Candidatus Iainarchaeia</taxon>
        <taxon>Candidatus Iainarchaeales</taxon>
        <taxon>Candidatus Iainarchaeaceae</taxon>
        <taxon>Candidatus Iainarchaeum</taxon>
    </lineage>
</organism>
<dbReference type="GO" id="GO:0019427">
    <property type="term" value="P:acetyl-CoA biosynthetic process from acetate"/>
    <property type="evidence" value="ECO:0007669"/>
    <property type="project" value="UniProtKB-UniRule"/>
</dbReference>
<dbReference type="Pfam" id="PF16177">
    <property type="entry name" value="ACAS_N"/>
    <property type="match status" value="1"/>
</dbReference>
<evidence type="ECO:0000256" key="4">
    <source>
        <dbReference type="ARBA" id="ARBA00022741"/>
    </source>
</evidence>
<evidence type="ECO:0000256" key="3">
    <source>
        <dbReference type="ARBA" id="ARBA00022598"/>
    </source>
</evidence>
<keyword evidence="5" id="KW-0067">ATP-binding</keyword>
<dbReference type="InterPro" id="IPR032387">
    <property type="entry name" value="ACAS_N"/>
</dbReference>
<feature type="domain" description="AMP-dependent synthetase/ligase" evidence="7">
    <location>
        <begin position="90"/>
        <end position="470"/>
    </location>
</feature>
<dbReference type="FunFam" id="3.40.50.12780:FF:000001">
    <property type="entry name" value="Acetyl-coenzyme A synthetase"/>
    <property type="match status" value="1"/>
</dbReference>